<evidence type="ECO:0000313" key="1">
    <source>
        <dbReference type="EMBL" id="CAK9102370.1"/>
    </source>
</evidence>
<keyword evidence="2" id="KW-1185">Reference proteome</keyword>
<reference evidence="1 2" key="1">
    <citation type="submission" date="2024-02" db="EMBL/GenBank/DDBJ databases">
        <authorList>
            <person name="Chen Y."/>
            <person name="Shah S."/>
            <person name="Dougan E. K."/>
            <person name="Thang M."/>
            <person name="Chan C."/>
        </authorList>
    </citation>
    <scope>NUCLEOTIDE SEQUENCE [LARGE SCALE GENOMIC DNA]</scope>
</reference>
<dbReference type="Proteomes" id="UP001642464">
    <property type="component" value="Unassembled WGS sequence"/>
</dbReference>
<proteinExistence type="predicted"/>
<comment type="caution">
    <text evidence="1">The sequence shown here is derived from an EMBL/GenBank/DDBJ whole genome shotgun (WGS) entry which is preliminary data.</text>
</comment>
<sequence>MAVLEMLLGDWREESSANQIQVTHNLEKGYQVLVQRPGRRRGRRFAAYVGSDGNVYRGCYVLDPTESTRDRQLWRLRSDLNEGQLLDTAVLGEARSWALWSASTASSLAIWRSRSVTCAVCGKGVTDPAHHWPELCPHLGRLSSLTVAIS</sequence>
<accession>A0ABP0RSD2</accession>
<organism evidence="1 2">
    <name type="scientific">Durusdinium trenchii</name>
    <dbReference type="NCBI Taxonomy" id="1381693"/>
    <lineage>
        <taxon>Eukaryota</taxon>
        <taxon>Sar</taxon>
        <taxon>Alveolata</taxon>
        <taxon>Dinophyceae</taxon>
        <taxon>Suessiales</taxon>
        <taxon>Symbiodiniaceae</taxon>
        <taxon>Durusdinium</taxon>
    </lineage>
</organism>
<evidence type="ECO:0000313" key="2">
    <source>
        <dbReference type="Proteomes" id="UP001642464"/>
    </source>
</evidence>
<dbReference type="EMBL" id="CAXAMM010042006">
    <property type="protein sequence ID" value="CAK9102370.1"/>
    <property type="molecule type" value="Genomic_DNA"/>
</dbReference>
<name>A0ABP0RSD2_9DINO</name>
<protein>
    <submittedName>
        <fullName evidence="1">Uncharacterized protein</fullName>
    </submittedName>
</protein>
<gene>
    <name evidence="1" type="ORF">SCF082_LOCUS47856</name>
</gene>